<dbReference type="InterPro" id="IPR014284">
    <property type="entry name" value="RNA_pol_sigma-70_dom"/>
</dbReference>
<keyword evidence="4" id="KW-0804">Transcription</keyword>
<dbReference type="GO" id="GO:0003677">
    <property type="term" value="F:DNA binding"/>
    <property type="evidence" value="ECO:0007669"/>
    <property type="project" value="InterPro"/>
</dbReference>
<accession>I5C095</accession>
<dbReference type="InterPro" id="IPR013249">
    <property type="entry name" value="RNA_pol_sigma70_r4_t2"/>
</dbReference>
<comment type="similarity">
    <text evidence="1">Belongs to the sigma-70 factor family. ECF subfamily.</text>
</comment>
<proteinExistence type="inferred from homology"/>
<gene>
    <name evidence="7" type="ORF">A3SI_14049</name>
</gene>
<dbReference type="PANTHER" id="PTHR43133">
    <property type="entry name" value="RNA POLYMERASE ECF-TYPE SIGMA FACTO"/>
    <property type="match status" value="1"/>
</dbReference>
<dbReference type="STRING" id="1189621.A3SI_14049"/>
<evidence type="ECO:0000256" key="2">
    <source>
        <dbReference type="ARBA" id="ARBA00023015"/>
    </source>
</evidence>
<dbReference type="Pfam" id="PF04542">
    <property type="entry name" value="Sigma70_r2"/>
    <property type="match status" value="1"/>
</dbReference>
<dbReference type="RefSeq" id="WP_009055997.1">
    <property type="nucleotide sequence ID" value="NZ_AJYA01000031.1"/>
</dbReference>
<evidence type="ECO:0000256" key="3">
    <source>
        <dbReference type="ARBA" id="ARBA00023082"/>
    </source>
</evidence>
<evidence type="ECO:0000259" key="5">
    <source>
        <dbReference type="Pfam" id="PF04542"/>
    </source>
</evidence>
<dbReference type="InterPro" id="IPR036388">
    <property type="entry name" value="WH-like_DNA-bd_sf"/>
</dbReference>
<feature type="domain" description="RNA polymerase sigma factor 70 region 4 type 2" evidence="6">
    <location>
        <begin position="126"/>
        <end position="177"/>
    </location>
</feature>
<keyword evidence="3" id="KW-0731">Sigma factor</keyword>
<evidence type="ECO:0000313" key="7">
    <source>
        <dbReference type="EMBL" id="EIM75247.1"/>
    </source>
</evidence>
<feature type="domain" description="RNA polymerase sigma-70 region 2" evidence="5">
    <location>
        <begin position="28"/>
        <end position="94"/>
    </location>
</feature>
<protein>
    <submittedName>
        <fullName evidence="7">ECF subfamily RNA polymerase sigma-24 subunit</fullName>
    </submittedName>
</protein>
<dbReference type="InterPro" id="IPR007627">
    <property type="entry name" value="RNA_pol_sigma70_r2"/>
</dbReference>
<dbReference type="PATRIC" id="fig|1189621.3.peg.2926"/>
<evidence type="ECO:0000259" key="6">
    <source>
        <dbReference type="Pfam" id="PF08281"/>
    </source>
</evidence>
<evidence type="ECO:0000256" key="1">
    <source>
        <dbReference type="ARBA" id="ARBA00010641"/>
    </source>
</evidence>
<dbReference type="SUPFAM" id="SSF88946">
    <property type="entry name" value="Sigma2 domain of RNA polymerase sigma factors"/>
    <property type="match status" value="1"/>
</dbReference>
<dbReference type="Proteomes" id="UP000005551">
    <property type="component" value="Unassembled WGS sequence"/>
</dbReference>
<dbReference type="InterPro" id="IPR013324">
    <property type="entry name" value="RNA_pol_sigma_r3/r4-like"/>
</dbReference>
<dbReference type="OrthoDB" id="941544at2"/>
<dbReference type="CDD" id="cd06171">
    <property type="entry name" value="Sigma70_r4"/>
    <property type="match status" value="1"/>
</dbReference>
<dbReference type="PANTHER" id="PTHR43133:SF46">
    <property type="entry name" value="RNA POLYMERASE SIGMA-70 FACTOR ECF SUBFAMILY"/>
    <property type="match status" value="1"/>
</dbReference>
<organism evidence="7 8">
    <name type="scientific">Nitritalea halalkaliphila LW7</name>
    <dbReference type="NCBI Taxonomy" id="1189621"/>
    <lineage>
        <taxon>Bacteria</taxon>
        <taxon>Pseudomonadati</taxon>
        <taxon>Bacteroidota</taxon>
        <taxon>Cytophagia</taxon>
        <taxon>Cytophagales</taxon>
        <taxon>Cyclobacteriaceae</taxon>
        <taxon>Nitritalea</taxon>
    </lineage>
</organism>
<dbReference type="GO" id="GO:0006352">
    <property type="term" value="P:DNA-templated transcription initiation"/>
    <property type="evidence" value="ECO:0007669"/>
    <property type="project" value="InterPro"/>
</dbReference>
<dbReference type="Gene3D" id="1.10.1740.10">
    <property type="match status" value="1"/>
</dbReference>
<name>I5C095_9BACT</name>
<sequence length="194" mass="22057">MFFRKDYSDETFLVKQCLKGDAQAQRYLYEKHAPRFLSICQRYLRQEAAAEDALMEGFTRIFARLADFKGAGSFEGWMRKIIVNAALMQLRKERQLLLEVLPEDTEAIDPAGALPTPDLSELACADILRLIDSLPVGYRTVFNLYAIEGYSHAEISTLLGISTGTSKSQLNRARTWLQQKVRAQEQPLKQRAHG</sequence>
<reference evidence="7 8" key="1">
    <citation type="submission" date="2012-05" db="EMBL/GenBank/DDBJ databases">
        <title>Genome sequence of Nitritalea halalkaliphila LW7.</title>
        <authorList>
            <person name="Jangir P.K."/>
            <person name="Singh A."/>
            <person name="Shivaji S."/>
            <person name="Sharma R."/>
        </authorList>
    </citation>
    <scope>NUCLEOTIDE SEQUENCE [LARGE SCALE GENOMIC DNA]</scope>
    <source>
        <strain evidence="7 8">LW7</strain>
    </source>
</reference>
<keyword evidence="8" id="KW-1185">Reference proteome</keyword>
<keyword evidence="2" id="KW-0805">Transcription regulation</keyword>
<dbReference type="SUPFAM" id="SSF88659">
    <property type="entry name" value="Sigma3 and sigma4 domains of RNA polymerase sigma factors"/>
    <property type="match status" value="1"/>
</dbReference>
<dbReference type="Gene3D" id="1.10.10.10">
    <property type="entry name" value="Winged helix-like DNA-binding domain superfamily/Winged helix DNA-binding domain"/>
    <property type="match status" value="1"/>
</dbReference>
<dbReference type="NCBIfam" id="TIGR02937">
    <property type="entry name" value="sigma70-ECF"/>
    <property type="match status" value="1"/>
</dbReference>
<dbReference type="InterPro" id="IPR039425">
    <property type="entry name" value="RNA_pol_sigma-70-like"/>
</dbReference>
<dbReference type="GO" id="GO:0016987">
    <property type="term" value="F:sigma factor activity"/>
    <property type="evidence" value="ECO:0007669"/>
    <property type="project" value="UniProtKB-KW"/>
</dbReference>
<dbReference type="AlphaFoldDB" id="I5C095"/>
<evidence type="ECO:0000313" key="8">
    <source>
        <dbReference type="Proteomes" id="UP000005551"/>
    </source>
</evidence>
<dbReference type="InterPro" id="IPR013325">
    <property type="entry name" value="RNA_pol_sigma_r2"/>
</dbReference>
<comment type="caution">
    <text evidence="7">The sequence shown here is derived from an EMBL/GenBank/DDBJ whole genome shotgun (WGS) entry which is preliminary data.</text>
</comment>
<dbReference type="EMBL" id="AJYA01000031">
    <property type="protein sequence ID" value="EIM75247.1"/>
    <property type="molecule type" value="Genomic_DNA"/>
</dbReference>
<dbReference type="Pfam" id="PF08281">
    <property type="entry name" value="Sigma70_r4_2"/>
    <property type="match status" value="1"/>
</dbReference>
<evidence type="ECO:0000256" key="4">
    <source>
        <dbReference type="ARBA" id="ARBA00023163"/>
    </source>
</evidence>